<reference evidence="1" key="1">
    <citation type="submission" date="2023-05" db="EMBL/GenBank/DDBJ databases">
        <authorList>
            <consortium name="ELIXIR-Norway"/>
        </authorList>
    </citation>
    <scope>NUCLEOTIDE SEQUENCE</scope>
</reference>
<organism evidence="1 2">
    <name type="scientific">Rangifer tarandus platyrhynchus</name>
    <name type="common">Svalbard reindeer</name>
    <dbReference type="NCBI Taxonomy" id="3082113"/>
    <lineage>
        <taxon>Eukaryota</taxon>
        <taxon>Metazoa</taxon>
        <taxon>Chordata</taxon>
        <taxon>Craniata</taxon>
        <taxon>Vertebrata</taxon>
        <taxon>Euteleostomi</taxon>
        <taxon>Mammalia</taxon>
        <taxon>Eutheria</taxon>
        <taxon>Laurasiatheria</taxon>
        <taxon>Artiodactyla</taxon>
        <taxon>Ruminantia</taxon>
        <taxon>Pecora</taxon>
        <taxon>Cervidae</taxon>
        <taxon>Odocoileinae</taxon>
        <taxon>Rangifer</taxon>
    </lineage>
</organism>
<gene>
    <name evidence="1" type="ORF">MRATA1EN3_LOCUS6270</name>
</gene>
<sequence length="108" mass="12426">MVAERGHRRGPGLSLQSRDRAWDASESLTRAGQRRYANAGQREAPQVCAPGLRRSLSWMLANPKRMSEVFCKQLLSQLYKNDFTAEKSNCKMSRRMDICWVHQANDQK</sequence>
<proteinExistence type="predicted"/>
<accession>A0ACB0E361</accession>
<dbReference type="Proteomes" id="UP001162501">
    <property type="component" value="Chromosome 14"/>
</dbReference>
<protein>
    <submittedName>
        <fullName evidence="1">Uncharacterized protein</fullName>
    </submittedName>
</protein>
<evidence type="ECO:0000313" key="1">
    <source>
        <dbReference type="EMBL" id="CAI9695057.1"/>
    </source>
</evidence>
<name>A0ACB0E361_RANTA</name>
<dbReference type="EMBL" id="OX596098">
    <property type="protein sequence ID" value="CAI9695057.1"/>
    <property type="molecule type" value="Genomic_DNA"/>
</dbReference>
<evidence type="ECO:0000313" key="2">
    <source>
        <dbReference type="Proteomes" id="UP001162501"/>
    </source>
</evidence>